<proteinExistence type="predicted"/>
<dbReference type="PANTHER" id="PTHR45947:SF3">
    <property type="entry name" value="SULFOQUINOVOSYL TRANSFERASE SQD2"/>
    <property type="match status" value="1"/>
</dbReference>
<dbReference type="InterPro" id="IPR050194">
    <property type="entry name" value="Glycosyltransferase_grp1"/>
</dbReference>
<organism evidence="3 4">
    <name type="scientific">Dolosigranulum pigrum</name>
    <dbReference type="NCBI Taxonomy" id="29394"/>
    <lineage>
        <taxon>Bacteria</taxon>
        <taxon>Bacillati</taxon>
        <taxon>Bacillota</taxon>
        <taxon>Bacilli</taxon>
        <taxon>Lactobacillales</taxon>
        <taxon>Carnobacteriaceae</taxon>
        <taxon>Dolosigranulum</taxon>
    </lineage>
</organism>
<protein>
    <submittedName>
        <fullName evidence="3">Glycosyl transferase family 1</fullName>
    </submittedName>
</protein>
<dbReference type="Pfam" id="PF13439">
    <property type="entry name" value="Glyco_transf_4"/>
    <property type="match status" value="1"/>
</dbReference>
<accession>A0A1S8KP54</accession>
<sequence>MKILMTTDLYKPTINGVVTSIETLKEALEAQGHDVRVLTLDHDSEINMESHVLSTSSFNINKIYPGARFTLSTNNDIYTDILRWQPDIIHSHCEFSTFRMAKTFARKLNIPIIHTYHTVYEDYTHYFSPNRKWGKKLVSVFSKYILKHAEMVIAPTEKVKQLLESYEVDQPIQVVPTGISTEKFNYTLSNSERAALKEQYNIAPDDRIILFLGRVAKEKNLDEVIRYLADIKPDQTTFLICGDGPHTQELKTLVESLGVQDLVKFAGMIDPADVPKYYQLADIFTSASTSETQGLTYIEALLSGTPLLCRYDTCLEGVLYPGVNGYAYTEFDEFRQHLTTLLNNRQNLSNMGVKARQLATEDFSAEKFAEKINLIYRQAIKLNIMTQQLNPHTSQLSKVVDTIKVWV</sequence>
<dbReference type="EMBL" id="MUYF01000003">
    <property type="protein sequence ID" value="OOL81534.1"/>
    <property type="molecule type" value="Genomic_DNA"/>
</dbReference>
<gene>
    <name evidence="3" type="ORF">BWX42_07350</name>
</gene>
<evidence type="ECO:0000313" key="3">
    <source>
        <dbReference type="EMBL" id="OOL81534.1"/>
    </source>
</evidence>
<evidence type="ECO:0000259" key="1">
    <source>
        <dbReference type="Pfam" id="PF00534"/>
    </source>
</evidence>
<feature type="domain" description="Glycosyl transferase family 1" evidence="1">
    <location>
        <begin position="194"/>
        <end position="357"/>
    </location>
</feature>
<evidence type="ECO:0000313" key="4">
    <source>
        <dbReference type="Proteomes" id="UP000190409"/>
    </source>
</evidence>
<dbReference type="CDD" id="cd03817">
    <property type="entry name" value="GT4_UGDG-like"/>
    <property type="match status" value="1"/>
</dbReference>
<keyword evidence="3" id="KW-0808">Transferase</keyword>
<dbReference type="AlphaFoldDB" id="A0A1S8KP54"/>
<evidence type="ECO:0000259" key="2">
    <source>
        <dbReference type="Pfam" id="PF13439"/>
    </source>
</evidence>
<dbReference type="Pfam" id="PF00534">
    <property type="entry name" value="Glycos_transf_1"/>
    <property type="match status" value="1"/>
</dbReference>
<dbReference type="GO" id="GO:0016758">
    <property type="term" value="F:hexosyltransferase activity"/>
    <property type="evidence" value="ECO:0007669"/>
    <property type="project" value="TreeGrafter"/>
</dbReference>
<name>A0A1S8KP54_9LACT</name>
<comment type="caution">
    <text evidence="3">The sequence shown here is derived from an EMBL/GenBank/DDBJ whole genome shotgun (WGS) entry which is preliminary data.</text>
</comment>
<reference evidence="3 4" key="1">
    <citation type="submission" date="2017-01" db="EMBL/GenBank/DDBJ databases">
        <title>Complete Genome Sequence of Dolosigranulum pigrum isolated from a Patient with interstitial lung disease.</title>
        <authorList>
            <person name="Mukhopadhyay R."/>
            <person name="Joaquin J."/>
            <person name="Hogue R."/>
            <person name="Fitzgerald S."/>
            <person name="Jospin G."/>
            <person name="Eisen J.A."/>
            <person name="Chaturvedi V."/>
        </authorList>
    </citation>
    <scope>NUCLEOTIDE SEQUENCE [LARGE SCALE GENOMIC DNA]</scope>
    <source>
        <strain evidence="3 4">15S00348</strain>
    </source>
</reference>
<feature type="domain" description="Glycosyltransferase subfamily 4-like N-terminal" evidence="2">
    <location>
        <begin position="14"/>
        <end position="183"/>
    </location>
</feature>
<dbReference type="InterPro" id="IPR001296">
    <property type="entry name" value="Glyco_trans_1"/>
</dbReference>
<dbReference type="InterPro" id="IPR028098">
    <property type="entry name" value="Glyco_trans_4-like_N"/>
</dbReference>
<dbReference type="SUPFAM" id="SSF53756">
    <property type="entry name" value="UDP-Glycosyltransferase/glycogen phosphorylase"/>
    <property type="match status" value="1"/>
</dbReference>
<dbReference type="PANTHER" id="PTHR45947">
    <property type="entry name" value="SULFOQUINOVOSYL TRANSFERASE SQD2"/>
    <property type="match status" value="1"/>
</dbReference>
<dbReference type="Proteomes" id="UP000190409">
    <property type="component" value="Unassembled WGS sequence"/>
</dbReference>
<dbReference type="Gene3D" id="3.40.50.2000">
    <property type="entry name" value="Glycogen Phosphorylase B"/>
    <property type="match status" value="2"/>
</dbReference>